<keyword evidence="2 3" id="KW-0472">Membrane</keyword>
<protein>
    <submittedName>
        <fullName evidence="4">Spore germination protein</fullName>
    </submittedName>
</protein>
<evidence type="ECO:0000256" key="1">
    <source>
        <dbReference type="ARBA" id="ARBA00005278"/>
    </source>
</evidence>
<organism evidence="4 5">
    <name type="scientific">Brevibacillus ruminantium</name>
    <dbReference type="NCBI Taxonomy" id="2950604"/>
    <lineage>
        <taxon>Bacteria</taxon>
        <taxon>Bacillati</taxon>
        <taxon>Bacillota</taxon>
        <taxon>Bacilli</taxon>
        <taxon>Bacillales</taxon>
        <taxon>Paenibacillaceae</taxon>
        <taxon>Brevibacillus</taxon>
    </lineage>
</organism>
<dbReference type="RefSeq" id="WP_251875363.1">
    <property type="nucleotide sequence ID" value="NZ_CP098755.1"/>
</dbReference>
<evidence type="ECO:0000256" key="2">
    <source>
        <dbReference type="ARBA" id="ARBA00023136"/>
    </source>
</evidence>
<comment type="similarity">
    <text evidence="1">Belongs to the GerABKA family.</text>
</comment>
<evidence type="ECO:0000313" key="4">
    <source>
        <dbReference type="EMBL" id="USG68058.1"/>
    </source>
</evidence>
<proteinExistence type="inferred from homology"/>
<dbReference type="InterPro" id="IPR050768">
    <property type="entry name" value="UPF0353/GerABKA_families"/>
</dbReference>
<dbReference type="Proteomes" id="UP001056500">
    <property type="component" value="Chromosome"/>
</dbReference>
<keyword evidence="3" id="KW-1133">Transmembrane helix</keyword>
<name>A0ABY4WLZ1_9BACL</name>
<reference evidence="4" key="1">
    <citation type="submission" date="2022-06" db="EMBL/GenBank/DDBJ databases">
        <title>Genome sequencing of Brevibacillus sp. BB3-R1.</title>
        <authorList>
            <person name="Heo J."/>
            <person name="Lee D."/>
            <person name="Won M."/>
            <person name="Han B.-H."/>
            <person name="Hong S.-B."/>
            <person name="Kwon S.-W."/>
        </authorList>
    </citation>
    <scope>NUCLEOTIDE SEQUENCE</scope>
    <source>
        <strain evidence="4">BB3-R1</strain>
    </source>
</reference>
<dbReference type="PIRSF" id="PIRSF005690">
    <property type="entry name" value="GerBA"/>
    <property type="match status" value="1"/>
</dbReference>
<dbReference type="Pfam" id="PF03323">
    <property type="entry name" value="GerA"/>
    <property type="match status" value="1"/>
</dbReference>
<sequence>MMRSSQSPSKELTTSVGHNQQLLAELLGNSSDLVFQELPLAASNRKAIAVYLKGLVDQKFLFNRVYEVISSQLLNDAGENQRPYLERVNWFVQYASTFAQAFHTTNVEQIISELLHGNTCILIEEHAGAMVFGTSKEKSRSPEEPQSEALVRGPRIGFVEDLTENTALMRRRIKDPHLTFDSLIIGRRGRKEVVICYLRGVVNPDLVEEVRRRLKAIDIDDPIESGYIENYIQDHKYSPFPQIQNTERPDRVEGALLEGRVAILMEGTPFSLIVPVTFPMLMQSPEDYYERWIPTTLIRVLRYLALFFALFLPSLYIALVSYHQGLLPTKLAISIAGSREGVPFPTLFEALIMEVTIELLREAGVRLPKPVGQAVGIVGGLVIGQSAVEAGIVSPIMVIVVSLTAISSFAFPQYAVAISIRLLRFVMMFAASVLGLYGIILIFVLITSHMVKLYSFGVNYAAPYASTQHFSWKDLFIRAPLHLLLKHRPAMLKSLDRTRSGLSKKKGD</sequence>
<feature type="transmembrane region" description="Helical" evidence="3">
    <location>
        <begin position="423"/>
        <end position="446"/>
    </location>
</feature>
<keyword evidence="3" id="KW-0812">Transmembrane</keyword>
<keyword evidence="5" id="KW-1185">Reference proteome</keyword>
<dbReference type="InterPro" id="IPR004995">
    <property type="entry name" value="Spore_Ger"/>
</dbReference>
<accession>A0ABY4WLZ1</accession>
<evidence type="ECO:0000256" key="3">
    <source>
        <dbReference type="SAM" id="Phobius"/>
    </source>
</evidence>
<gene>
    <name evidence="4" type="ORF">NDK47_12575</name>
</gene>
<dbReference type="PANTHER" id="PTHR22550:SF5">
    <property type="entry name" value="LEUCINE ZIPPER PROTEIN 4"/>
    <property type="match status" value="1"/>
</dbReference>
<feature type="transmembrane region" description="Helical" evidence="3">
    <location>
        <begin position="300"/>
        <end position="322"/>
    </location>
</feature>
<dbReference type="EMBL" id="CP098755">
    <property type="protein sequence ID" value="USG68058.1"/>
    <property type="molecule type" value="Genomic_DNA"/>
</dbReference>
<dbReference type="PANTHER" id="PTHR22550">
    <property type="entry name" value="SPORE GERMINATION PROTEIN"/>
    <property type="match status" value="1"/>
</dbReference>
<evidence type="ECO:0000313" key="5">
    <source>
        <dbReference type="Proteomes" id="UP001056500"/>
    </source>
</evidence>
<feature type="transmembrane region" description="Helical" evidence="3">
    <location>
        <begin position="392"/>
        <end position="411"/>
    </location>
</feature>